<dbReference type="PaxDb" id="667014-Thein_0075"/>
<dbReference type="eggNOG" id="COG4856">
    <property type="taxonomic scope" value="Bacteria"/>
</dbReference>
<dbReference type="STRING" id="667014.Thein_0075"/>
<dbReference type="EMBL" id="CP002683">
    <property type="protein sequence ID" value="AEH43960.1"/>
    <property type="molecule type" value="Genomic_DNA"/>
</dbReference>
<dbReference type="RefSeq" id="WP_013906707.1">
    <property type="nucleotide sequence ID" value="NC_015681.1"/>
</dbReference>
<protein>
    <submittedName>
        <fullName evidence="2">YbbR family protein</fullName>
    </submittedName>
</protein>
<proteinExistence type="predicted"/>
<accession>F8A8F6</accession>
<keyword evidence="1" id="KW-1133">Transmembrane helix</keyword>
<dbReference type="Gene3D" id="2.170.120.40">
    <property type="entry name" value="YbbR-like domain"/>
    <property type="match status" value="1"/>
</dbReference>
<dbReference type="Proteomes" id="UP000006793">
    <property type="component" value="Chromosome"/>
</dbReference>
<keyword evidence="1" id="KW-0472">Membrane</keyword>
<dbReference type="HOGENOM" id="CLU_074312_0_0_0"/>
<dbReference type="Pfam" id="PF07949">
    <property type="entry name" value="YbbR"/>
    <property type="match status" value="2"/>
</dbReference>
<reference evidence="2 3" key="2">
    <citation type="journal article" date="2012" name="Stand. Genomic Sci.">
        <title>Complete genome sequence of the thermophilic sulfate-reducing ocean bacterium Thermodesulfatator indicus type strain (CIR29812(T)).</title>
        <authorList>
            <person name="Anderson I."/>
            <person name="Saunders E."/>
            <person name="Lapidus A."/>
            <person name="Nolan M."/>
            <person name="Lucas S."/>
            <person name="Tice H."/>
            <person name="Del Rio T.G."/>
            <person name="Cheng J.F."/>
            <person name="Han C."/>
            <person name="Tapia R."/>
            <person name="Goodwin L.A."/>
            <person name="Pitluck S."/>
            <person name="Liolios K."/>
            <person name="Mavromatis K."/>
            <person name="Pagani I."/>
            <person name="Ivanova N."/>
            <person name="Mikhailova N."/>
            <person name="Pati A."/>
            <person name="Chen A."/>
            <person name="Palaniappan K."/>
            <person name="Land M."/>
            <person name="Hauser L."/>
            <person name="Jeffries C.D."/>
            <person name="Chang Y.J."/>
            <person name="Brambilla E.M."/>
            <person name="Rohde M."/>
            <person name="Spring S."/>
            <person name="Goker M."/>
            <person name="Detter J.C."/>
            <person name="Woyke T."/>
            <person name="Bristow J."/>
            <person name="Eisen J.A."/>
            <person name="Markowitz V."/>
            <person name="Hugenholtz P."/>
            <person name="Kyrpides N.C."/>
            <person name="Klenk H.P."/>
        </authorList>
    </citation>
    <scope>NUCLEOTIDE SEQUENCE [LARGE SCALE GENOMIC DNA]</scope>
    <source>
        <strain evidence="3">DSM 15286 / JCM 11887 / CIR29812</strain>
    </source>
</reference>
<name>F8A8F6_THEID</name>
<dbReference type="PANTHER" id="PTHR37804:SF1">
    <property type="entry name" value="CDAA REGULATORY PROTEIN CDAR"/>
    <property type="match status" value="1"/>
</dbReference>
<organism evidence="2 3">
    <name type="scientific">Thermodesulfatator indicus (strain DSM 15286 / JCM 11887 / CIR29812)</name>
    <dbReference type="NCBI Taxonomy" id="667014"/>
    <lineage>
        <taxon>Bacteria</taxon>
        <taxon>Pseudomonadati</taxon>
        <taxon>Thermodesulfobacteriota</taxon>
        <taxon>Thermodesulfobacteria</taxon>
        <taxon>Thermodesulfobacteriales</taxon>
        <taxon>Thermodesulfatatoraceae</taxon>
        <taxon>Thermodesulfatator</taxon>
    </lineage>
</organism>
<dbReference type="InterPro" id="IPR053154">
    <property type="entry name" value="c-di-AMP_regulator"/>
</dbReference>
<gene>
    <name evidence="2" type="ordered locus">Thein_0075</name>
</gene>
<dbReference type="PANTHER" id="PTHR37804">
    <property type="entry name" value="CDAA REGULATORY PROTEIN CDAR"/>
    <property type="match status" value="1"/>
</dbReference>
<evidence type="ECO:0000313" key="3">
    <source>
        <dbReference type="Proteomes" id="UP000006793"/>
    </source>
</evidence>
<evidence type="ECO:0000256" key="1">
    <source>
        <dbReference type="SAM" id="Phobius"/>
    </source>
</evidence>
<keyword evidence="1" id="KW-0812">Transmembrane</keyword>
<dbReference type="AlphaFoldDB" id="F8A8F6"/>
<dbReference type="InterPro" id="IPR012505">
    <property type="entry name" value="YbbR"/>
</dbReference>
<reference evidence="3" key="1">
    <citation type="submission" date="2011-04" db="EMBL/GenBank/DDBJ databases">
        <title>The complete genome of Thermodesulfatator indicus DSM 15286.</title>
        <authorList>
            <person name="Lucas S."/>
            <person name="Copeland A."/>
            <person name="Lapidus A."/>
            <person name="Bruce D."/>
            <person name="Goodwin L."/>
            <person name="Pitluck S."/>
            <person name="Peters L."/>
            <person name="Kyrpides N."/>
            <person name="Mavromatis K."/>
            <person name="Pagani I."/>
            <person name="Ivanova N."/>
            <person name="Saunders L."/>
            <person name="Detter J.C."/>
            <person name="Tapia R."/>
            <person name="Han C."/>
            <person name="Land M."/>
            <person name="Hauser L."/>
            <person name="Markowitz V."/>
            <person name="Cheng J.-F."/>
            <person name="Hugenholtz P."/>
            <person name="Woyke T."/>
            <person name="Wu D."/>
            <person name="Spring S."/>
            <person name="Schroeder M."/>
            <person name="Brambilla E."/>
            <person name="Klenk H.-P."/>
            <person name="Eisen J.A."/>
        </authorList>
    </citation>
    <scope>NUCLEOTIDE SEQUENCE [LARGE SCALE GENOMIC DNA]</scope>
    <source>
        <strain evidence="3">DSM 15286 / JCM 11887 / CIR29812</strain>
    </source>
</reference>
<keyword evidence="3" id="KW-1185">Reference proteome</keyword>
<dbReference type="KEGG" id="tid:Thein_0075"/>
<dbReference type="OrthoDB" id="128578at2"/>
<evidence type="ECO:0000313" key="2">
    <source>
        <dbReference type="EMBL" id="AEH43960.1"/>
    </source>
</evidence>
<dbReference type="InParanoid" id="F8A8F6"/>
<feature type="transmembrane region" description="Helical" evidence="1">
    <location>
        <begin position="12"/>
        <end position="30"/>
    </location>
</feature>
<sequence>MNPFRFFSQNLFLKILSLAFAILLWFFVVLEDKVDKEITAQLKLVNIPQGLVLVKEPPAFIYVKVSGPRSILRNLEKNPLVITLNLKNFEAGRHIIRIRPSKLNLPAGLSVKEISPSQVEVVLEKEAKRTVKVKPVIYGAPPPGWKIEKIEVSPSKIKIRGPRSLVFRIREIPTKPVDISSLTGEIHREVLLDLPPLIKTDRKTVEVIVKIVEKIVTRELKDFPIRVVGNKKGPVKVTPSKVNIILQGPENVIGAFTAEKKIKAIVDVKNLEKGKHVVEVKIILPPKVKLLKIEPRKIEVIIE</sequence>
<dbReference type="Gene3D" id="2.170.120.30">
    <property type="match status" value="2"/>
</dbReference>